<protein>
    <recommendedName>
        <fullName evidence="1">Cupin type-2 domain-containing protein</fullName>
    </recommendedName>
</protein>
<dbReference type="Proteomes" id="UP000646738">
    <property type="component" value="Unassembled WGS sequence"/>
</dbReference>
<keyword evidence="3" id="KW-1185">Reference proteome</keyword>
<evidence type="ECO:0000313" key="2">
    <source>
        <dbReference type="EMBL" id="GHI56594.1"/>
    </source>
</evidence>
<name>A0ABQ3RL54_STRRR</name>
<comment type="caution">
    <text evidence="2">The sequence shown here is derived from an EMBL/GenBank/DDBJ whole genome shotgun (WGS) entry which is preliminary data.</text>
</comment>
<evidence type="ECO:0000313" key="3">
    <source>
        <dbReference type="Proteomes" id="UP000646738"/>
    </source>
</evidence>
<dbReference type="EMBL" id="BNEA01000015">
    <property type="protein sequence ID" value="GHI56594.1"/>
    <property type="molecule type" value="Genomic_DNA"/>
</dbReference>
<proteinExistence type="predicted"/>
<dbReference type="RefSeq" id="WP_189994995.1">
    <property type="nucleotide sequence ID" value="NZ_BNCB01000007.1"/>
</dbReference>
<gene>
    <name evidence="2" type="ORF">Srubr_64400</name>
</gene>
<accession>A0ABQ3RL54</accession>
<reference evidence="3" key="1">
    <citation type="submission" date="2023-07" db="EMBL/GenBank/DDBJ databases">
        <title>Whole genome shotgun sequence of Streptomyces achromogenes subsp. rubradiris NBRC 14000.</title>
        <authorList>
            <person name="Komaki H."/>
            <person name="Tamura T."/>
        </authorList>
    </citation>
    <scope>NUCLEOTIDE SEQUENCE [LARGE SCALE GENOMIC DNA]</scope>
    <source>
        <strain evidence="3">NBRC 14000</strain>
    </source>
</reference>
<dbReference type="InterPro" id="IPR013096">
    <property type="entry name" value="Cupin_2"/>
</dbReference>
<dbReference type="Pfam" id="PF07883">
    <property type="entry name" value="Cupin_2"/>
    <property type="match status" value="1"/>
</dbReference>
<sequence>MSLVNLFDAASALPGAWSSRLLGEIGTAAVKLLRMDGTPVREEAHGTAEILIVLDGRMELVVQGDPVSVGPGEMYRVPAGTAHAVGPGSHGSLLIVEVPETAR</sequence>
<dbReference type="InterPro" id="IPR014710">
    <property type="entry name" value="RmlC-like_jellyroll"/>
</dbReference>
<dbReference type="InterPro" id="IPR011051">
    <property type="entry name" value="RmlC_Cupin_sf"/>
</dbReference>
<dbReference type="SUPFAM" id="SSF51182">
    <property type="entry name" value="RmlC-like cupins"/>
    <property type="match status" value="1"/>
</dbReference>
<feature type="domain" description="Cupin type-2" evidence="1">
    <location>
        <begin position="42"/>
        <end position="87"/>
    </location>
</feature>
<organism evidence="2 3">
    <name type="scientific">Streptomyces rubradiris</name>
    <name type="common">Streptomyces achromogenes subsp. rubradiris</name>
    <dbReference type="NCBI Taxonomy" id="285531"/>
    <lineage>
        <taxon>Bacteria</taxon>
        <taxon>Bacillati</taxon>
        <taxon>Actinomycetota</taxon>
        <taxon>Actinomycetes</taxon>
        <taxon>Kitasatosporales</taxon>
        <taxon>Streptomycetaceae</taxon>
        <taxon>Streptomyces</taxon>
    </lineage>
</organism>
<dbReference type="Gene3D" id="2.60.120.10">
    <property type="entry name" value="Jelly Rolls"/>
    <property type="match status" value="1"/>
</dbReference>
<evidence type="ECO:0000259" key="1">
    <source>
        <dbReference type="Pfam" id="PF07883"/>
    </source>
</evidence>